<keyword evidence="3" id="KW-1185">Reference proteome</keyword>
<dbReference type="AlphaFoldDB" id="A0A9N9X709"/>
<proteinExistence type="predicted"/>
<organism evidence="2 3">
    <name type="scientific">Diabrotica balteata</name>
    <name type="common">Banded cucumber beetle</name>
    <dbReference type="NCBI Taxonomy" id="107213"/>
    <lineage>
        <taxon>Eukaryota</taxon>
        <taxon>Metazoa</taxon>
        <taxon>Ecdysozoa</taxon>
        <taxon>Arthropoda</taxon>
        <taxon>Hexapoda</taxon>
        <taxon>Insecta</taxon>
        <taxon>Pterygota</taxon>
        <taxon>Neoptera</taxon>
        <taxon>Endopterygota</taxon>
        <taxon>Coleoptera</taxon>
        <taxon>Polyphaga</taxon>
        <taxon>Cucujiformia</taxon>
        <taxon>Chrysomeloidea</taxon>
        <taxon>Chrysomelidae</taxon>
        <taxon>Galerucinae</taxon>
        <taxon>Diabroticina</taxon>
        <taxon>Diabroticites</taxon>
        <taxon>Diabrotica</taxon>
    </lineage>
</organism>
<accession>A0A9N9X709</accession>
<reference evidence="2" key="1">
    <citation type="submission" date="2022-01" db="EMBL/GenBank/DDBJ databases">
        <authorList>
            <person name="King R."/>
        </authorList>
    </citation>
    <scope>NUCLEOTIDE SEQUENCE</scope>
</reference>
<dbReference type="EMBL" id="OU898276">
    <property type="protein sequence ID" value="CAG9827345.1"/>
    <property type="molecule type" value="Genomic_DNA"/>
</dbReference>
<evidence type="ECO:0008006" key="4">
    <source>
        <dbReference type="Google" id="ProtNLM"/>
    </source>
</evidence>
<evidence type="ECO:0000256" key="1">
    <source>
        <dbReference type="SAM" id="MobiDB-lite"/>
    </source>
</evidence>
<sequence>MWEILSTQLNGVSGTKKSSQKWQRVWIDLKNKVKKKAGVIKNSKAQTGGGPPFKEMLTDLEERIIRIIWDAAIIGLSSSRDDPLDNEDVNQPSEALDIDYDDHEASSSIITAGISDSEPDTPENPRKRRLLSAGSSCSYNEVFPKSTKSRTVQPATSAAQAATRFAKIGEVLNQRMESIDNKLEQLIEEKNKLTPF</sequence>
<name>A0A9N9X709_DIABA</name>
<evidence type="ECO:0000313" key="2">
    <source>
        <dbReference type="EMBL" id="CAG9827345.1"/>
    </source>
</evidence>
<gene>
    <name evidence="2" type="ORF">DIABBA_LOCUS1347</name>
</gene>
<protein>
    <recommendedName>
        <fullName evidence="4">Regulatory protein zeste</fullName>
    </recommendedName>
</protein>
<dbReference type="PANTHER" id="PTHR23098:SF23">
    <property type="entry name" value="MYB-RELATED TRANSCRIPTION FACTOR, PARTNER OF PROFILIN-LIKE ISOFORM X2-RELATED"/>
    <property type="match status" value="1"/>
</dbReference>
<feature type="region of interest" description="Disordered" evidence="1">
    <location>
        <begin position="111"/>
        <end position="131"/>
    </location>
</feature>
<evidence type="ECO:0000313" key="3">
    <source>
        <dbReference type="Proteomes" id="UP001153709"/>
    </source>
</evidence>
<dbReference type="PANTHER" id="PTHR23098">
    <property type="entry name" value="AGAP001331-PA-RELATED"/>
    <property type="match status" value="1"/>
</dbReference>
<dbReference type="GO" id="GO:0005634">
    <property type="term" value="C:nucleus"/>
    <property type="evidence" value="ECO:0007669"/>
    <property type="project" value="TreeGrafter"/>
</dbReference>
<dbReference type="Proteomes" id="UP001153709">
    <property type="component" value="Chromosome 1"/>
</dbReference>